<feature type="coiled-coil region" evidence="2">
    <location>
        <begin position="460"/>
        <end position="487"/>
    </location>
</feature>
<keyword evidence="4" id="KW-0695">RNA-directed DNA polymerase</keyword>
<dbReference type="OrthoDB" id="9780724at2"/>
<dbReference type="STRING" id="662367.SAMN05216167_109199"/>
<dbReference type="PANTHER" id="PTHR34047">
    <property type="entry name" value="NUCLEAR INTRON MATURASE 1, MITOCHONDRIAL-RELATED"/>
    <property type="match status" value="1"/>
</dbReference>
<feature type="domain" description="Reverse transcriptase" evidence="3">
    <location>
        <begin position="142"/>
        <end position="450"/>
    </location>
</feature>
<dbReference type="PROSITE" id="PS50878">
    <property type="entry name" value="RT_POL"/>
    <property type="match status" value="1"/>
</dbReference>
<gene>
    <name evidence="4" type="ORF">SAMN05216167_109199</name>
</gene>
<dbReference type="Pfam" id="PF00078">
    <property type="entry name" value="RVT_1"/>
    <property type="match status" value="1"/>
</dbReference>
<organism evidence="4 5">
    <name type="scientific">Spirosoma endophyticum</name>
    <dbReference type="NCBI Taxonomy" id="662367"/>
    <lineage>
        <taxon>Bacteria</taxon>
        <taxon>Pseudomonadati</taxon>
        <taxon>Bacteroidota</taxon>
        <taxon>Cytophagia</taxon>
        <taxon>Cytophagales</taxon>
        <taxon>Cytophagaceae</taxon>
        <taxon>Spirosoma</taxon>
    </lineage>
</organism>
<dbReference type="AlphaFoldDB" id="A0A1I1X9M5"/>
<dbReference type="InterPro" id="IPR051083">
    <property type="entry name" value="GrpII_Intron_Splice-Mob/Def"/>
</dbReference>
<dbReference type="Proteomes" id="UP000198598">
    <property type="component" value="Unassembled WGS sequence"/>
</dbReference>
<sequence length="616" mass="72539">MSEHFPELDSATPQFKNLNKIYFEEYFTDEKIIDLLCKYRVKVARSKHKHHLFREISVASIAKRNIAKQANNNTEINSLLPPRRQWKRPCKDERAKHKNSQTLTIASIKNTIKFAYKKYSGCHNDEKPIWFISLCEFIEVINDSVHNPNKNIIDAPIIKAVKKEDKKDCIECRALSIYSLKDKIIISLTAKYFTDLFDDYFLDCSYAFRSVRNRTQSVTHHDAIKRIIEYKQNNSSDLWVAECDIVKFFDCVNHKLVLTTLHKNIKDYKIPLDNNALTLFESYLLSYSFNHNVLIKNNSEFFENTALAGCYFPWPDERLLIDFYEESGIHKERIGVPQGGAISCFIANLIMNEVDKSVINNKSDKNLLYIRYCDDMIIIHPEKEKCQMALKTYQTEIANQKLLIHRSNPLKEYGREFWDKKNKSKDPYKWADKNALISNVPWLSFVGYQMRYDGFIRIRKHSLEKELKKQKKEINEVLSALEQNINNYYPDTDSVDINSVSLKSREHHIHAIQNRLISMSVGRLKLHTKDQAFDLCWTNGFKALNQNDIVKYQLKRLDRNRSKCIFLIKKRLSNLTIESMKIKNSNKSNVKYLGAPFSYHYFYYKLNKKKELDISQ</sequence>
<dbReference type="PANTHER" id="PTHR34047:SF8">
    <property type="entry name" value="PROTEIN YKFC"/>
    <property type="match status" value="1"/>
</dbReference>
<comment type="similarity">
    <text evidence="1">Belongs to the bacterial reverse transcriptase family.</text>
</comment>
<evidence type="ECO:0000313" key="5">
    <source>
        <dbReference type="Proteomes" id="UP000198598"/>
    </source>
</evidence>
<accession>A0A1I1X9M5</accession>
<dbReference type="InterPro" id="IPR043502">
    <property type="entry name" value="DNA/RNA_pol_sf"/>
</dbReference>
<evidence type="ECO:0000259" key="3">
    <source>
        <dbReference type="PROSITE" id="PS50878"/>
    </source>
</evidence>
<evidence type="ECO:0000256" key="1">
    <source>
        <dbReference type="ARBA" id="ARBA00034120"/>
    </source>
</evidence>
<evidence type="ECO:0000313" key="4">
    <source>
        <dbReference type="EMBL" id="SFE03338.1"/>
    </source>
</evidence>
<protein>
    <submittedName>
        <fullName evidence="4">Reverse transcriptase (RNA-dependent DNA polymerase)</fullName>
    </submittedName>
</protein>
<dbReference type="EMBL" id="FOLQ01000009">
    <property type="protein sequence ID" value="SFE03338.1"/>
    <property type="molecule type" value="Genomic_DNA"/>
</dbReference>
<name>A0A1I1X9M5_9BACT</name>
<evidence type="ECO:0000256" key="2">
    <source>
        <dbReference type="SAM" id="Coils"/>
    </source>
</evidence>
<dbReference type="RefSeq" id="WP_093830121.1">
    <property type="nucleotide sequence ID" value="NZ_FOLQ01000009.1"/>
</dbReference>
<dbReference type="CDD" id="cd01651">
    <property type="entry name" value="RT_G2_intron"/>
    <property type="match status" value="1"/>
</dbReference>
<keyword evidence="4" id="KW-0548">Nucleotidyltransferase</keyword>
<dbReference type="InterPro" id="IPR000477">
    <property type="entry name" value="RT_dom"/>
</dbReference>
<dbReference type="GO" id="GO:0003964">
    <property type="term" value="F:RNA-directed DNA polymerase activity"/>
    <property type="evidence" value="ECO:0007669"/>
    <property type="project" value="UniProtKB-KW"/>
</dbReference>
<keyword evidence="5" id="KW-1185">Reference proteome</keyword>
<dbReference type="SUPFAM" id="SSF56672">
    <property type="entry name" value="DNA/RNA polymerases"/>
    <property type="match status" value="1"/>
</dbReference>
<reference evidence="4 5" key="1">
    <citation type="submission" date="2016-10" db="EMBL/GenBank/DDBJ databases">
        <authorList>
            <person name="de Groot N.N."/>
        </authorList>
    </citation>
    <scope>NUCLEOTIDE SEQUENCE [LARGE SCALE GENOMIC DNA]</scope>
    <source>
        <strain evidence="4 5">DSM 26130</strain>
    </source>
</reference>
<keyword evidence="4" id="KW-0808">Transferase</keyword>
<keyword evidence="2" id="KW-0175">Coiled coil</keyword>
<proteinExistence type="inferred from homology"/>